<accession>A0A9X0A637</accession>
<dbReference type="Proteomes" id="UP001163046">
    <property type="component" value="Unassembled WGS sequence"/>
</dbReference>
<evidence type="ECO:0000256" key="1">
    <source>
        <dbReference type="SAM" id="MobiDB-lite"/>
    </source>
</evidence>
<proteinExistence type="predicted"/>
<dbReference type="AlphaFoldDB" id="A0A9X0A637"/>
<dbReference type="EMBL" id="MU825398">
    <property type="protein sequence ID" value="KAJ7393469.1"/>
    <property type="molecule type" value="Genomic_DNA"/>
</dbReference>
<gene>
    <name evidence="3" type="ORF">OS493_006450</name>
</gene>
<sequence>MKEEMRDSYSSYRTTSRIEDIGYRTIETRSDNRHNNSEELEQEERRSISSLEDVQNVEPSSVVTSDGGSVSVNGVKLTCPTEAVDDPVTIKFTSEEPYTYCGLIVHNGLENDVKFVAPIINCQPNGQKFKKHVTLTVALDNEKEKATDALIVLHGTPTNDGKLFWEDITHNSQFDLEKEELQVEINQFSLIAVLLRLTWVQAKEIVTRFNLVSFKYTLSVLFKSNHQQSPFDELALVFMSQDSYQERLYREHEDSALMQLKSDGFEELGSNVGQESGYIYNQESLTVSIQLGEDYKPVNNQQEHMKFTVESSVWWSTGHVIRIPLQGSSADAKILCGKVAVHGQHGHVLEDYFCQSDLCCYVRRILGTMEDVIFNLKLVAQKLGLPEETLNQVIACWQSEAKQLEIILLRWRETQGNTEDPAMLRKALEGLELEEYTVKERGQMHVKHLRELQLRSWTFARKYRQIRDSSPEDSIVRDIYLMIVPQLVQAVKEIFRDEKIPQTQSGLRGVADEATLNKIASDIQEAAHSKA</sequence>
<organism evidence="3 4">
    <name type="scientific">Desmophyllum pertusum</name>
    <dbReference type="NCBI Taxonomy" id="174260"/>
    <lineage>
        <taxon>Eukaryota</taxon>
        <taxon>Metazoa</taxon>
        <taxon>Cnidaria</taxon>
        <taxon>Anthozoa</taxon>
        <taxon>Hexacorallia</taxon>
        <taxon>Scleractinia</taxon>
        <taxon>Caryophylliina</taxon>
        <taxon>Caryophylliidae</taxon>
        <taxon>Desmophyllum</taxon>
    </lineage>
</organism>
<feature type="domain" description="ZU5" evidence="2">
    <location>
        <begin position="60"/>
        <end position="138"/>
    </location>
</feature>
<feature type="region of interest" description="Disordered" evidence="1">
    <location>
        <begin position="20"/>
        <end position="67"/>
    </location>
</feature>
<name>A0A9X0A637_9CNID</name>
<evidence type="ECO:0000313" key="3">
    <source>
        <dbReference type="EMBL" id="KAJ7393469.1"/>
    </source>
</evidence>
<dbReference type="Pfam" id="PF00791">
    <property type="entry name" value="ZU5"/>
    <property type="match status" value="1"/>
</dbReference>
<protein>
    <recommendedName>
        <fullName evidence="2">ZU5 domain-containing protein</fullName>
    </recommendedName>
</protein>
<dbReference type="OrthoDB" id="6009397at2759"/>
<evidence type="ECO:0000313" key="4">
    <source>
        <dbReference type="Proteomes" id="UP001163046"/>
    </source>
</evidence>
<comment type="caution">
    <text evidence="3">The sequence shown here is derived from an EMBL/GenBank/DDBJ whole genome shotgun (WGS) entry which is preliminary data.</text>
</comment>
<dbReference type="InterPro" id="IPR000906">
    <property type="entry name" value="ZU5_dom"/>
</dbReference>
<dbReference type="Gene3D" id="2.60.220.30">
    <property type="match status" value="1"/>
</dbReference>
<keyword evidence="4" id="KW-1185">Reference proteome</keyword>
<reference evidence="3" key="1">
    <citation type="submission" date="2023-01" db="EMBL/GenBank/DDBJ databases">
        <title>Genome assembly of the deep-sea coral Lophelia pertusa.</title>
        <authorList>
            <person name="Herrera S."/>
            <person name="Cordes E."/>
        </authorList>
    </citation>
    <scope>NUCLEOTIDE SEQUENCE</scope>
    <source>
        <strain evidence="3">USNM1676648</strain>
        <tissue evidence="3">Polyp</tissue>
    </source>
</reference>
<feature type="compositionally biased region" description="Basic and acidic residues" evidence="1">
    <location>
        <begin position="20"/>
        <end position="47"/>
    </location>
</feature>
<evidence type="ECO:0000259" key="2">
    <source>
        <dbReference type="Pfam" id="PF00791"/>
    </source>
</evidence>
<feature type="compositionally biased region" description="Polar residues" evidence="1">
    <location>
        <begin position="48"/>
        <end position="59"/>
    </location>
</feature>